<organism evidence="1 2">
    <name type="scientific">Paenibacillus selenitireducens</name>
    <dbReference type="NCBI Taxonomy" id="1324314"/>
    <lineage>
        <taxon>Bacteria</taxon>
        <taxon>Bacillati</taxon>
        <taxon>Bacillota</taxon>
        <taxon>Bacilli</taxon>
        <taxon>Bacillales</taxon>
        <taxon>Paenibacillaceae</taxon>
        <taxon>Paenibacillus</taxon>
    </lineage>
</organism>
<keyword evidence="2" id="KW-1185">Reference proteome</keyword>
<name>A0A1T2XHR4_9BACL</name>
<accession>A0A1T2XHR4</accession>
<comment type="caution">
    <text evidence="1">The sequence shown here is derived from an EMBL/GenBank/DDBJ whole genome shotgun (WGS) entry which is preliminary data.</text>
</comment>
<reference evidence="1 2" key="1">
    <citation type="submission" date="2017-01" db="EMBL/GenBank/DDBJ databases">
        <title>Genome analysis of Paenibacillus selenitrireducens ES3-24.</title>
        <authorList>
            <person name="Xu D."/>
            <person name="Yao R."/>
            <person name="Zheng S."/>
        </authorList>
    </citation>
    <scope>NUCLEOTIDE SEQUENCE [LARGE SCALE GENOMIC DNA]</scope>
    <source>
        <strain evidence="1 2">ES3-24</strain>
    </source>
</reference>
<dbReference type="AlphaFoldDB" id="A0A1T2XHR4"/>
<gene>
    <name evidence="1" type="ORF">BVG16_09610</name>
</gene>
<dbReference type="Proteomes" id="UP000190188">
    <property type="component" value="Unassembled WGS sequence"/>
</dbReference>
<proteinExistence type="predicted"/>
<evidence type="ECO:0000313" key="1">
    <source>
        <dbReference type="EMBL" id="OPA79332.1"/>
    </source>
</evidence>
<protein>
    <submittedName>
        <fullName evidence="1">Uncharacterized protein</fullName>
    </submittedName>
</protein>
<sequence>MRENSDEPEGKVLLHRIIENFETEAEEMYIEFVDENEAPSYEDLELIEMDRKTVKKVRSSASLFAELFDPDTNYFYEFPFRKRIEVEGGYRVARRRGARLDEVNVYNLVVRFKNSRIDHSEARAFMYRPVKNNQEWIVLLPDNTMDTIDSEIGIFGRSAQLFAESGKLSSEITLDHINENLKLLNLHERCAQTLMHEYGHVLHWRIFDRLGTPYEDYLAYNWFIENNYAELIDGRVPNYFRLSDEKKLWMLKECLVEDYRISLNLDSENGMFILPGKYTFSADFRAPELLKDGVKIMRRMLQPAMENESMRRKTGSVPSESEMTDIALMRSILEASMDENWVPGQQRMTIEDHHAVSDRLLMKTIKNQVAITR</sequence>
<dbReference type="EMBL" id="MSZX01000003">
    <property type="protein sequence ID" value="OPA79332.1"/>
    <property type="molecule type" value="Genomic_DNA"/>
</dbReference>
<evidence type="ECO:0000313" key="2">
    <source>
        <dbReference type="Proteomes" id="UP000190188"/>
    </source>
</evidence>